<dbReference type="Proteomes" id="UP000663881">
    <property type="component" value="Unassembled WGS sequence"/>
</dbReference>
<gene>
    <name evidence="1" type="ORF">OKA104_LOCUS55136</name>
</gene>
<reference evidence="1" key="1">
    <citation type="submission" date="2021-02" db="EMBL/GenBank/DDBJ databases">
        <authorList>
            <person name="Nowell W R."/>
        </authorList>
    </citation>
    <scope>NUCLEOTIDE SEQUENCE</scope>
</reference>
<feature type="non-terminal residue" evidence="1">
    <location>
        <position position="1"/>
    </location>
</feature>
<protein>
    <submittedName>
        <fullName evidence="1">Uncharacterized protein</fullName>
    </submittedName>
</protein>
<accession>A0A820TNN0</accession>
<comment type="caution">
    <text evidence="1">The sequence shown here is derived from an EMBL/GenBank/DDBJ whole genome shotgun (WGS) entry which is preliminary data.</text>
</comment>
<organism evidence="1 2">
    <name type="scientific">Adineta steineri</name>
    <dbReference type="NCBI Taxonomy" id="433720"/>
    <lineage>
        <taxon>Eukaryota</taxon>
        <taxon>Metazoa</taxon>
        <taxon>Spiralia</taxon>
        <taxon>Gnathifera</taxon>
        <taxon>Rotifera</taxon>
        <taxon>Eurotatoria</taxon>
        <taxon>Bdelloidea</taxon>
        <taxon>Adinetida</taxon>
        <taxon>Adinetidae</taxon>
        <taxon>Adineta</taxon>
    </lineage>
</organism>
<dbReference type="AlphaFoldDB" id="A0A820TNN0"/>
<evidence type="ECO:0000313" key="2">
    <source>
        <dbReference type="Proteomes" id="UP000663881"/>
    </source>
</evidence>
<name>A0A820TNN0_9BILA</name>
<evidence type="ECO:0000313" key="1">
    <source>
        <dbReference type="EMBL" id="CAF4469308.1"/>
    </source>
</evidence>
<proteinExistence type="predicted"/>
<dbReference type="EMBL" id="CAJOAY010038317">
    <property type="protein sequence ID" value="CAF4469308.1"/>
    <property type="molecule type" value="Genomic_DNA"/>
</dbReference>
<sequence length="90" mass="10752">ESEEEALERIQKERMKTARKILAERRKCDRSVSVPVVPKEKMEAVLNKVTFSDRDNFFKRIQAYWTLKRMSRSGVPLLKRLQNQRSTKKK</sequence>
<feature type="non-terminal residue" evidence="1">
    <location>
        <position position="90"/>
    </location>
</feature>